<feature type="transmembrane region" description="Helical" evidence="1">
    <location>
        <begin position="127"/>
        <end position="151"/>
    </location>
</feature>
<keyword evidence="1" id="KW-1133">Transmembrane helix</keyword>
<evidence type="ECO:0000256" key="1">
    <source>
        <dbReference type="SAM" id="Phobius"/>
    </source>
</evidence>
<protein>
    <recommendedName>
        <fullName evidence="3">Phosphatidate cytidylyltransferase</fullName>
    </recommendedName>
</protein>
<organism evidence="2">
    <name type="scientific">hydrothermal vent metagenome</name>
    <dbReference type="NCBI Taxonomy" id="652676"/>
    <lineage>
        <taxon>unclassified sequences</taxon>
        <taxon>metagenomes</taxon>
        <taxon>ecological metagenomes</taxon>
    </lineage>
</organism>
<gene>
    <name evidence="2" type="ORF">MNBD_PLANCTO02-2890</name>
</gene>
<dbReference type="AlphaFoldDB" id="A0A3B1DIE0"/>
<reference evidence="2" key="1">
    <citation type="submission" date="2018-06" db="EMBL/GenBank/DDBJ databases">
        <authorList>
            <person name="Zhirakovskaya E."/>
        </authorList>
    </citation>
    <scope>NUCLEOTIDE SEQUENCE</scope>
</reference>
<feature type="transmembrane region" description="Helical" evidence="1">
    <location>
        <begin position="58"/>
        <end position="77"/>
    </location>
</feature>
<sequence>MLAWRLTISAILIPALIGLFYLDAVSGKKAFWLFGIALLLVIRSVWEMKQLLNGRFPNVSYPLMLGCSLAVFVSGWVPHWFKNSEINGDPLGGSLGWMGITFAICFLLLFTHRAFRYREPGTNLQTLGAELLTVTYVGFLMGLLSQLRFIAGTDNGYLVLGSLLIAVKMGDVGG</sequence>
<proteinExistence type="predicted"/>
<dbReference type="EMBL" id="UOGL01000631">
    <property type="protein sequence ID" value="VAX42189.1"/>
    <property type="molecule type" value="Genomic_DNA"/>
</dbReference>
<keyword evidence="1" id="KW-0812">Transmembrane</keyword>
<evidence type="ECO:0008006" key="3">
    <source>
        <dbReference type="Google" id="ProtNLM"/>
    </source>
</evidence>
<accession>A0A3B1DIE0</accession>
<feature type="non-terminal residue" evidence="2">
    <location>
        <position position="174"/>
    </location>
</feature>
<feature type="transmembrane region" description="Helical" evidence="1">
    <location>
        <begin position="7"/>
        <end position="24"/>
    </location>
</feature>
<feature type="transmembrane region" description="Helical" evidence="1">
    <location>
        <begin position="97"/>
        <end position="115"/>
    </location>
</feature>
<feature type="transmembrane region" description="Helical" evidence="1">
    <location>
        <begin position="30"/>
        <end position="46"/>
    </location>
</feature>
<keyword evidence="1" id="KW-0472">Membrane</keyword>
<evidence type="ECO:0000313" key="2">
    <source>
        <dbReference type="EMBL" id="VAX42189.1"/>
    </source>
</evidence>
<name>A0A3B1DIE0_9ZZZZ</name>